<accession>A0A428TKA3</accession>
<evidence type="ECO:0000313" key="3">
    <source>
        <dbReference type="Proteomes" id="UP000288429"/>
    </source>
</evidence>
<dbReference type="EMBL" id="NIZV01000176">
    <property type="protein sequence ID" value="RSM02439.1"/>
    <property type="molecule type" value="Genomic_DNA"/>
</dbReference>
<sequence length="185" mass="20669">MLTRSTDVISPLRLFSIKRKTHSFTLTSLGTIQVNRNTTLVFAMTKKTPKIKSGKPAQQQQQQQQQRSSSGTKRRAASSQSTKSAAPSRSPSPPAKKAKPYTAEHANERFNFFKERADERHAEGQRLLLQAKTDYEHAAKLRAEELESGTGAEERDQLWQSTLSAARKAKADKAEEKVEEKADDA</sequence>
<name>A0A428TKA3_9HYPO</name>
<dbReference type="Proteomes" id="UP000288429">
    <property type="component" value="Unassembled WGS sequence"/>
</dbReference>
<gene>
    <name evidence="2" type="ORF">CDV31_010941</name>
</gene>
<evidence type="ECO:0000256" key="1">
    <source>
        <dbReference type="SAM" id="MobiDB-lite"/>
    </source>
</evidence>
<feature type="compositionally biased region" description="Basic and acidic residues" evidence="1">
    <location>
        <begin position="169"/>
        <end position="185"/>
    </location>
</feature>
<feature type="region of interest" description="Disordered" evidence="1">
    <location>
        <begin position="163"/>
        <end position="185"/>
    </location>
</feature>
<feature type="region of interest" description="Disordered" evidence="1">
    <location>
        <begin position="48"/>
        <end position="108"/>
    </location>
</feature>
<comment type="caution">
    <text evidence="2">The sequence shown here is derived from an EMBL/GenBank/DDBJ whole genome shotgun (WGS) entry which is preliminary data.</text>
</comment>
<dbReference type="AlphaFoldDB" id="A0A428TKA3"/>
<evidence type="ECO:0000313" key="2">
    <source>
        <dbReference type="EMBL" id="RSM02439.1"/>
    </source>
</evidence>
<proteinExistence type="predicted"/>
<keyword evidence="3" id="KW-1185">Reference proteome</keyword>
<feature type="compositionally biased region" description="Polar residues" evidence="1">
    <location>
        <begin position="67"/>
        <end position="82"/>
    </location>
</feature>
<reference evidence="2 3" key="1">
    <citation type="submission" date="2017-06" db="EMBL/GenBank/DDBJ databases">
        <title>Cmopartive genomic analysis of Ambrosia Fusariam Clade fungi.</title>
        <authorList>
            <person name="Stajich J.E."/>
            <person name="Carrillo J."/>
            <person name="Kijimoto T."/>
            <person name="Eskalen A."/>
            <person name="O'Donnell K."/>
            <person name="Kasson M."/>
        </authorList>
    </citation>
    <scope>NUCLEOTIDE SEQUENCE [LARGE SCALE GENOMIC DNA]</scope>
    <source>
        <strain evidence="2 3">NRRL 20438</strain>
    </source>
</reference>
<protein>
    <submittedName>
        <fullName evidence="2">Uncharacterized protein</fullName>
    </submittedName>
</protein>
<organism evidence="2 3">
    <name type="scientific">Fusarium ambrosium</name>
    <dbReference type="NCBI Taxonomy" id="131363"/>
    <lineage>
        <taxon>Eukaryota</taxon>
        <taxon>Fungi</taxon>
        <taxon>Dikarya</taxon>
        <taxon>Ascomycota</taxon>
        <taxon>Pezizomycotina</taxon>
        <taxon>Sordariomycetes</taxon>
        <taxon>Hypocreomycetidae</taxon>
        <taxon>Hypocreales</taxon>
        <taxon>Nectriaceae</taxon>
        <taxon>Fusarium</taxon>
        <taxon>Fusarium solani species complex</taxon>
    </lineage>
</organism>